<keyword evidence="2" id="KW-0786">Thiamine pyrophosphate</keyword>
<dbReference type="Pfam" id="PF02775">
    <property type="entry name" value="TPP_enzyme_C"/>
    <property type="match status" value="1"/>
</dbReference>
<evidence type="ECO:0000313" key="5">
    <source>
        <dbReference type="EMBL" id="QHI99267.1"/>
    </source>
</evidence>
<dbReference type="PANTHER" id="PTHR18968">
    <property type="entry name" value="THIAMINE PYROPHOSPHATE ENZYMES"/>
    <property type="match status" value="1"/>
</dbReference>
<dbReference type="PANTHER" id="PTHR18968:SF86">
    <property type="entry name" value="ACETOLACTATE SYNTHASE LARGE SUBUNIT ILVX-RELATED"/>
    <property type="match status" value="1"/>
</dbReference>
<evidence type="ECO:0000259" key="3">
    <source>
        <dbReference type="Pfam" id="PF02775"/>
    </source>
</evidence>
<dbReference type="InterPro" id="IPR029061">
    <property type="entry name" value="THDP-binding"/>
</dbReference>
<dbReference type="KEGG" id="xyk:GT347_15555"/>
<feature type="domain" description="Thiamine pyrophosphate enzyme N-terminal TPP-binding" evidence="4">
    <location>
        <begin position="18"/>
        <end position="121"/>
    </location>
</feature>
<evidence type="ECO:0000256" key="2">
    <source>
        <dbReference type="ARBA" id="ARBA00023052"/>
    </source>
</evidence>
<dbReference type="InterPro" id="IPR011766">
    <property type="entry name" value="TPP_enzyme_TPP-bd"/>
</dbReference>
<gene>
    <name evidence="5" type="ORF">GT347_15555</name>
</gene>
<dbReference type="InterPro" id="IPR029035">
    <property type="entry name" value="DHS-like_NAD/FAD-binding_dom"/>
</dbReference>
<dbReference type="EMBL" id="CP047650">
    <property type="protein sequence ID" value="QHI99267.1"/>
    <property type="molecule type" value="Genomic_DNA"/>
</dbReference>
<dbReference type="CDD" id="cd07035">
    <property type="entry name" value="TPP_PYR_POX_like"/>
    <property type="match status" value="1"/>
</dbReference>
<evidence type="ECO:0000259" key="4">
    <source>
        <dbReference type="Pfam" id="PF02776"/>
    </source>
</evidence>
<dbReference type="RefSeq" id="WP_160553048.1">
    <property type="nucleotide sequence ID" value="NZ_CP047650.1"/>
</dbReference>
<dbReference type="SUPFAM" id="SSF52467">
    <property type="entry name" value="DHS-like NAD/FAD-binding domain"/>
    <property type="match status" value="1"/>
</dbReference>
<dbReference type="Proteomes" id="UP000464787">
    <property type="component" value="Chromosome"/>
</dbReference>
<dbReference type="PROSITE" id="PS00187">
    <property type="entry name" value="TPP_ENZYMES"/>
    <property type="match status" value="1"/>
</dbReference>
<protein>
    <submittedName>
        <fullName evidence="5">Acetolactate synthase large subunit</fullName>
    </submittedName>
</protein>
<dbReference type="InterPro" id="IPR000399">
    <property type="entry name" value="TPP-bd_CS"/>
</dbReference>
<dbReference type="GO" id="GO:0003984">
    <property type="term" value="F:acetolactate synthase activity"/>
    <property type="evidence" value="ECO:0007669"/>
    <property type="project" value="TreeGrafter"/>
</dbReference>
<dbReference type="GO" id="GO:0044281">
    <property type="term" value="P:small molecule metabolic process"/>
    <property type="evidence" value="ECO:0007669"/>
    <property type="project" value="UniProtKB-ARBA"/>
</dbReference>
<dbReference type="InterPro" id="IPR045229">
    <property type="entry name" value="TPP_enz"/>
</dbReference>
<dbReference type="Gene3D" id="3.40.50.970">
    <property type="match status" value="2"/>
</dbReference>
<evidence type="ECO:0000256" key="1">
    <source>
        <dbReference type="ARBA" id="ARBA00007812"/>
    </source>
</evidence>
<feature type="domain" description="Thiamine pyrophosphate enzyme TPP-binding" evidence="3">
    <location>
        <begin position="393"/>
        <end position="529"/>
    </location>
</feature>
<dbReference type="CDD" id="cd02002">
    <property type="entry name" value="TPP_BFDC"/>
    <property type="match status" value="1"/>
</dbReference>
<dbReference type="GO" id="GO:0050660">
    <property type="term" value="F:flavin adenine dinucleotide binding"/>
    <property type="evidence" value="ECO:0007669"/>
    <property type="project" value="TreeGrafter"/>
</dbReference>
<dbReference type="GO" id="GO:0030976">
    <property type="term" value="F:thiamine pyrophosphate binding"/>
    <property type="evidence" value="ECO:0007669"/>
    <property type="project" value="InterPro"/>
</dbReference>
<dbReference type="SUPFAM" id="SSF52518">
    <property type="entry name" value="Thiamin diphosphate-binding fold (THDP-binding)"/>
    <property type="match status" value="2"/>
</dbReference>
<name>A0A857J6B7_9BURK</name>
<keyword evidence="6" id="KW-1185">Reference proteome</keyword>
<dbReference type="GO" id="GO:0000287">
    <property type="term" value="F:magnesium ion binding"/>
    <property type="evidence" value="ECO:0007669"/>
    <property type="project" value="InterPro"/>
</dbReference>
<organism evidence="5 6">
    <name type="scientific">Xylophilus rhododendri</name>
    <dbReference type="NCBI Taxonomy" id="2697032"/>
    <lineage>
        <taxon>Bacteria</taxon>
        <taxon>Pseudomonadati</taxon>
        <taxon>Pseudomonadota</taxon>
        <taxon>Betaproteobacteria</taxon>
        <taxon>Burkholderiales</taxon>
        <taxon>Xylophilus</taxon>
    </lineage>
</organism>
<sequence>MTAALPDAAARAAQDPPNGAEVLVRTLLANQVDVCFANPGTSEMHFVAALDRIEGMRCVLGLFEGVVTGAADGYARMADKPAATLLHLAPGLGNGLANLHNAKRAQVPMVNIVGEHRQGHKATDSALTGDIEGIARTMCDWVHTCSSADHIAQDAAAAVQRANSRPGRIATLVLPADTAWTQTRNRQPVVLAPEPPTLPSDQRFDAALKALRSGENTILLLSGRALRAGALEDASRIAQRSGARLLAQYANGRIERGRGRVVIERTPAPVDQGVAAFRDARHVILVGAKVPAPMFGYPGKPDYLMDPAATLIELTQPSDDLPAVLKELAARLGAADAAPLLQPEAPLPLPDGALTPDAVLQAVSALMPQQAIVVDESVTAGRAFFPISRASAPHDYLQLTGGAIGDGIPMAVGAAVACPGRKVINLEGDGSSMYTIQGLWTQARERLDVLTIVFANKGYKILKGEMANVGAGTWGARAEQMLSIVNPEISWVKLAQGMGVEAAQATTTQELLRLLRHGLAMQGPFLIEVQLA</sequence>
<evidence type="ECO:0000313" key="6">
    <source>
        <dbReference type="Proteomes" id="UP000464787"/>
    </source>
</evidence>
<dbReference type="NCBIfam" id="NF005760">
    <property type="entry name" value="PRK07586.1"/>
    <property type="match status" value="1"/>
</dbReference>
<dbReference type="AlphaFoldDB" id="A0A857J6B7"/>
<comment type="similarity">
    <text evidence="1">Belongs to the TPP enzyme family.</text>
</comment>
<accession>A0A857J6B7</accession>
<proteinExistence type="inferred from homology"/>
<dbReference type="Pfam" id="PF02776">
    <property type="entry name" value="TPP_enzyme_N"/>
    <property type="match status" value="1"/>
</dbReference>
<dbReference type="InterPro" id="IPR012001">
    <property type="entry name" value="Thiamin_PyroP_enz_TPP-bd_dom"/>
</dbReference>
<reference evidence="5 6" key="1">
    <citation type="submission" date="2020-01" db="EMBL/GenBank/DDBJ databases">
        <title>Genome sequencing of strain KACC 21265.</title>
        <authorList>
            <person name="Heo J."/>
            <person name="Kim S.-J."/>
            <person name="Kim J.-S."/>
            <person name="Hong S.-B."/>
            <person name="Kwon S.-W."/>
        </authorList>
    </citation>
    <scope>NUCLEOTIDE SEQUENCE [LARGE SCALE GENOMIC DNA]</scope>
    <source>
        <strain evidence="5 6">KACC 21265</strain>
    </source>
</reference>